<name>D4CTT0_9FUSO</name>
<comment type="caution">
    <text evidence="2">The sequence shown here is derived from an EMBL/GenBank/DDBJ whole genome shotgun (WGS) entry which is preliminary data.</text>
</comment>
<reference evidence="2 3" key="1">
    <citation type="submission" date="2010-02" db="EMBL/GenBank/DDBJ databases">
        <authorList>
            <person name="Weinstock G."/>
            <person name="Sodergren E."/>
            <person name="Clifton S."/>
            <person name="Fulton L."/>
            <person name="Fulton B."/>
            <person name="Courtney L."/>
            <person name="Fronick C."/>
            <person name="Harrison M."/>
            <person name="Strong C."/>
            <person name="Farmer C."/>
            <person name="Delahaunty K."/>
            <person name="Markovic C."/>
            <person name="Hall O."/>
            <person name="Minx P."/>
            <person name="Tomlinson C."/>
            <person name="Mitreva M."/>
            <person name="Nelson J."/>
            <person name="Hou S."/>
            <person name="Wollam A."/>
            <person name="Pepin K.H."/>
            <person name="Johnson M."/>
            <person name="Bhonagiri V."/>
            <person name="Zhang X."/>
            <person name="Suruliraj S."/>
            <person name="Warren W."/>
            <person name="Chinwalla A."/>
            <person name="Mardis E.R."/>
            <person name="Wilson R.K."/>
        </authorList>
    </citation>
    <scope>NUCLEOTIDE SEQUENCE [LARGE SCALE GENOMIC DNA]</scope>
    <source>
        <strain evidence="2 3">ATCC 33693</strain>
    </source>
</reference>
<protein>
    <submittedName>
        <fullName evidence="2">Uncharacterized protein</fullName>
    </submittedName>
</protein>
<evidence type="ECO:0000313" key="2">
    <source>
        <dbReference type="EMBL" id="EFE87216.1"/>
    </source>
</evidence>
<dbReference type="STRING" id="546275.FUSPEROL_00803"/>
<dbReference type="AlphaFoldDB" id="D4CTT0"/>
<keyword evidence="1" id="KW-1133">Transmembrane helix</keyword>
<accession>D4CTT0</accession>
<gene>
    <name evidence="2" type="ORF">FUSPEROL_00803</name>
</gene>
<dbReference type="Proteomes" id="UP000003748">
    <property type="component" value="Unassembled WGS sequence"/>
</dbReference>
<keyword evidence="1" id="KW-0472">Membrane</keyword>
<evidence type="ECO:0000256" key="1">
    <source>
        <dbReference type="SAM" id="Phobius"/>
    </source>
</evidence>
<keyword evidence="1" id="KW-0812">Transmembrane</keyword>
<dbReference type="EMBL" id="ACJY01000046">
    <property type="protein sequence ID" value="EFE87216.1"/>
    <property type="molecule type" value="Genomic_DNA"/>
</dbReference>
<sequence length="43" mass="5278">MDYNLIELREFLRIKSLKILFFILKKLLFSVINVTLIVKKYFL</sequence>
<proteinExistence type="predicted"/>
<dbReference type="HOGENOM" id="CLU_3234024_0_0_0"/>
<feature type="transmembrane region" description="Helical" evidence="1">
    <location>
        <begin position="19"/>
        <end position="38"/>
    </location>
</feature>
<evidence type="ECO:0000313" key="3">
    <source>
        <dbReference type="Proteomes" id="UP000003748"/>
    </source>
</evidence>
<organism evidence="2 3">
    <name type="scientific">Fusobacterium periodonticum ATCC 33693</name>
    <dbReference type="NCBI Taxonomy" id="546275"/>
    <lineage>
        <taxon>Bacteria</taxon>
        <taxon>Fusobacteriati</taxon>
        <taxon>Fusobacteriota</taxon>
        <taxon>Fusobacteriia</taxon>
        <taxon>Fusobacteriales</taxon>
        <taxon>Fusobacteriaceae</taxon>
        <taxon>Fusobacterium</taxon>
    </lineage>
</organism>